<dbReference type="RefSeq" id="XP_021865423.1">
    <property type="nucleotide sequence ID" value="XM_022009731.2"/>
</dbReference>
<evidence type="ECO:0000313" key="8">
    <source>
        <dbReference type="RefSeq" id="XP_021865423.1"/>
    </source>
</evidence>
<organism evidence="7 8">
    <name type="scientific">Spinacia oleracea</name>
    <name type="common">Spinach</name>
    <dbReference type="NCBI Taxonomy" id="3562"/>
    <lineage>
        <taxon>Eukaryota</taxon>
        <taxon>Viridiplantae</taxon>
        <taxon>Streptophyta</taxon>
        <taxon>Embryophyta</taxon>
        <taxon>Tracheophyta</taxon>
        <taxon>Spermatophyta</taxon>
        <taxon>Magnoliopsida</taxon>
        <taxon>eudicotyledons</taxon>
        <taxon>Gunneridae</taxon>
        <taxon>Pentapetalae</taxon>
        <taxon>Caryophyllales</taxon>
        <taxon>Chenopodiaceae</taxon>
        <taxon>Chenopodioideae</taxon>
        <taxon>Anserineae</taxon>
        <taxon>Spinacia</taxon>
    </lineage>
</organism>
<dbReference type="Proteomes" id="UP000813463">
    <property type="component" value="Chromosome 3"/>
</dbReference>
<dbReference type="InterPro" id="IPR035595">
    <property type="entry name" value="UDP_glycos_trans_CS"/>
</dbReference>
<dbReference type="KEGG" id="soe:110804164"/>
<evidence type="ECO:0000256" key="2">
    <source>
        <dbReference type="ARBA" id="ARBA00022679"/>
    </source>
</evidence>
<gene>
    <name evidence="8" type="primary">LOC110804164</name>
</gene>
<dbReference type="SUPFAM" id="SSF53756">
    <property type="entry name" value="UDP-Glycosyltransferase/glycogen phosphorylase"/>
    <property type="match status" value="1"/>
</dbReference>
<dbReference type="OrthoDB" id="5835829at2759"/>
<keyword evidence="7" id="KW-1185">Reference proteome</keyword>
<dbReference type="GO" id="GO:0050404">
    <property type="term" value="F:zeatin O-beta-D-xylosyltransferase activity"/>
    <property type="evidence" value="ECO:0007669"/>
    <property type="project" value="UniProtKB-ARBA"/>
</dbReference>
<dbReference type="AlphaFoldDB" id="A0A9R0JCC8"/>
<dbReference type="PANTHER" id="PTHR48044">
    <property type="entry name" value="GLYCOSYLTRANSFERASE"/>
    <property type="match status" value="1"/>
</dbReference>
<dbReference type="CDD" id="cd03784">
    <property type="entry name" value="GT1_Gtf-like"/>
    <property type="match status" value="1"/>
</dbReference>
<comment type="similarity">
    <text evidence="1 4">Belongs to the UDP-glycosyltransferase family.</text>
</comment>
<dbReference type="PANTHER" id="PTHR48044:SF22">
    <property type="entry name" value="GLYCOSYLTRANSFERASE"/>
    <property type="match status" value="1"/>
</dbReference>
<accession>A0A9R0JCC8</accession>
<dbReference type="GO" id="GO:0009690">
    <property type="term" value="P:cytokinin metabolic process"/>
    <property type="evidence" value="ECO:0007669"/>
    <property type="project" value="UniProtKB-ARBA"/>
</dbReference>
<dbReference type="GO" id="GO:0120514">
    <property type="term" value="F:2-hydroxyflavanone C-glucosyltransferase activity"/>
    <property type="evidence" value="ECO:0007669"/>
    <property type="project" value="UniProtKB-EC"/>
</dbReference>
<dbReference type="Pfam" id="PF26168">
    <property type="entry name" value="Glyco_transf_N"/>
    <property type="match status" value="1"/>
</dbReference>
<feature type="domain" description="Glycosyltransferase N-terminal" evidence="6">
    <location>
        <begin position="12"/>
        <end position="249"/>
    </location>
</feature>
<evidence type="ECO:0000259" key="6">
    <source>
        <dbReference type="Pfam" id="PF26168"/>
    </source>
</evidence>
<dbReference type="InterPro" id="IPR058980">
    <property type="entry name" value="Glyco_transf_N"/>
</dbReference>
<proteinExistence type="inferred from homology"/>
<keyword evidence="4" id="KW-0328">Glycosyltransferase</keyword>
<dbReference type="FunFam" id="3.40.50.2000:FF:000060">
    <property type="entry name" value="Glycosyltransferase"/>
    <property type="match status" value="1"/>
</dbReference>
<dbReference type="GO" id="GO:0035251">
    <property type="term" value="F:UDP-glucosyltransferase activity"/>
    <property type="evidence" value="ECO:0000318"/>
    <property type="project" value="GO_Central"/>
</dbReference>
<evidence type="ECO:0000256" key="1">
    <source>
        <dbReference type="ARBA" id="ARBA00009995"/>
    </source>
</evidence>
<dbReference type="GeneID" id="110804164"/>
<protein>
    <recommendedName>
        <fullName evidence="5">Glycosyltransferase</fullName>
        <ecNumber evidence="5">2.4.1.-</ecNumber>
    </recommendedName>
</protein>
<name>A0A9R0JCC8_SPIOL</name>
<dbReference type="PROSITE" id="PS00375">
    <property type="entry name" value="UDPGT"/>
    <property type="match status" value="1"/>
</dbReference>
<dbReference type="EC" id="2.4.1.-" evidence="5"/>
<reference evidence="7" key="1">
    <citation type="journal article" date="2021" name="Nat. Commun.">
        <title>Genomic analyses provide insights into spinach domestication and the genetic basis of agronomic traits.</title>
        <authorList>
            <person name="Cai X."/>
            <person name="Sun X."/>
            <person name="Xu C."/>
            <person name="Sun H."/>
            <person name="Wang X."/>
            <person name="Ge C."/>
            <person name="Zhang Z."/>
            <person name="Wang Q."/>
            <person name="Fei Z."/>
            <person name="Jiao C."/>
            <person name="Wang Q."/>
        </authorList>
    </citation>
    <scope>NUCLEOTIDE SEQUENCE [LARGE SCALE GENOMIC DNA]</scope>
    <source>
        <strain evidence="7">cv. Varoflay</strain>
    </source>
</reference>
<sequence>MKDQNGKQEHPQVVVVMVPLLAQGHLNQLLHLSHLITSYGIPVHYACSASHNRQAKLRLNGWNSESLTNIHFHDLELPPFESRAPKDDPSVPFPEHLQPLFEASLHLRQPVSLLLQQLSAEFDRVIVIHDLLMTYVVQDVKLISNAEAYNFIPISAFTFFVNAWKGLSKEDNSVQLDSKDIPQGIPTEDGCATEQVLEFAAKQMKLLGFESGWIYNTSRVIEDRYVQLLEKKYSTETQKKHFVLGPFNPVDIRCSNGKNRHECLEWLDEQEKGSVIYVSFGSTTSLTDEQIKELANGLEICGEKFIWVLRRADSNDVFAEADKVNNPQLPEGYEERVKDRGIVLRDWAPQLEILAHPSTGGFMSHCGWNSCMESISMGVPVAAWPMHSDQPRNAFLLSNVLKVGVMVRDWKHRGEIVKSSTIEDAVKTLMASEEGKEIKKRAAELGEAVRGSVAEGGVCCLEREAFIAHISR</sequence>
<dbReference type="FunFam" id="3.40.50.2000:FF:000238">
    <property type="entry name" value="Glycosyltransferase"/>
    <property type="match status" value="1"/>
</dbReference>
<dbReference type="Pfam" id="PF00201">
    <property type="entry name" value="UDPGT"/>
    <property type="match status" value="1"/>
</dbReference>
<evidence type="ECO:0000256" key="5">
    <source>
        <dbReference type="RuleBase" id="RU362057"/>
    </source>
</evidence>
<reference evidence="8" key="2">
    <citation type="submission" date="2025-08" db="UniProtKB">
        <authorList>
            <consortium name="RefSeq"/>
        </authorList>
    </citation>
    <scope>IDENTIFICATION</scope>
    <source>
        <tissue evidence="8">Leaf</tissue>
    </source>
</reference>
<dbReference type="Gene3D" id="3.40.50.2000">
    <property type="entry name" value="Glycogen Phosphorylase B"/>
    <property type="match status" value="2"/>
</dbReference>
<evidence type="ECO:0000256" key="3">
    <source>
        <dbReference type="ARBA" id="ARBA00051296"/>
    </source>
</evidence>
<dbReference type="InterPro" id="IPR002213">
    <property type="entry name" value="UDP_glucos_trans"/>
</dbReference>
<evidence type="ECO:0000313" key="7">
    <source>
        <dbReference type="Proteomes" id="UP000813463"/>
    </source>
</evidence>
<comment type="catalytic activity">
    <reaction evidence="3">
        <text>a 3'-hydro-2'-hydroxy-beta-oxodihydrochalcone + UDP-alpha-D-glucose = a 3'-(beta-D-glucopyranosyl)-2'-hydroxy-beta-oxodihydrochalcone + UDP + H(+)</text>
        <dbReference type="Rhea" id="RHEA:51504"/>
        <dbReference type="ChEBI" id="CHEBI:15378"/>
        <dbReference type="ChEBI" id="CHEBI:58223"/>
        <dbReference type="ChEBI" id="CHEBI:58885"/>
        <dbReference type="ChEBI" id="CHEBI:142482"/>
        <dbReference type="ChEBI" id="CHEBI:142483"/>
        <dbReference type="EC" id="2.4.1.360"/>
    </reaction>
    <physiologicalReaction direction="left-to-right" evidence="3">
        <dbReference type="Rhea" id="RHEA:51505"/>
    </physiologicalReaction>
</comment>
<keyword evidence="2 4" id="KW-0808">Transferase</keyword>
<evidence type="ECO:0000256" key="4">
    <source>
        <dbReference type="RuleBase" id="RU003718"/>
    </source>
</evidence>